<dbReference type="AlphaFoldDB" id="A0A1G2D3P8"/>
<comment type="caution">
    <text evidence="2">The sequence shown here is derived from an EMBL/GenBank/DDBJ whole genome shotgun (WGS) entry which is preliminary data.</text>
</comment>
<accession>A0A1G2D3P8</accession>
<reference evidence="2 3" key="1">
    <citation type="journal article" date="2016" name="Nat. Commun.">
        <title>Thousands of microbial genomes shed light on interconnected biogeochemical processes in an aquifer system.</title>
        <authorList>
            <person name="Anantharaman K."/>
            <person name="Brown C.T."/>
            <person name="Hug L.A."/>
            <person name="Sharon I."/>
            <person name="Castelle C.J."/>
            <person name="Probst A.J."/>
            <person name="Thomas B.C."/>
            <person name="Singh A."/>
            <person name="Wilkins M.J."/>
            <person name="Karaoz U."/>
            <person name="Brodie E.L."/>
            <person name="Williams K.H."/>
            <person name="Hubbard S.S."/>
            <person name="Banfield J.F."/>
        </authorList>
    </citation>
    <scope>NUCLEOTIDE SEQUENCE [LARGE SCALE GENOMIC DNA]</scope>
</reference>
<gene>
    <name evidence="2" type="ORF">A3D65_02800</name>
</gene>
<organism evidence="2 3">
    <name type="scientific">Candidatus Lloydbacteria bacterium RIFCSPHIGHO2_02_FULL_50_13</name>
    <dbReference type="NCBI Taxonomy" id="1798661"/>
    <lineage>
        <taxon>Bacteria</taxon>
        <taxon>Candidatus Lloydiibacteriota</taxon>
    </lineage>
</organism>
<feature type="transmembrane region" description="Helical" evidence="1">
    <location>
        <begin position="44"/>
        <end position="64"/>
    </location>
</feature>
<protein>
    <submittedName>
        <fullName evidence="2">Uncharacterized protein</fullName>
    </submittedName>
</protein>
<evidence type="ECO:0000256" key="1">
    <source>
        <dbReference type="SAM" id="Phobius"/>
    </source>
</evidence>
<dbReference type="EMBL" id="MHLL01000039">
    <property type="protein sequence ID" value="OGZ08255.1"/>
    <property type="molecule type" value="Genomic_DNA"/>
</dbReference>
<dbReference type="Proteomes" id="UP000177996">
    <property type="component" value="Unassembled WGS sequence"/>
</dbReference>
<name>A0A1G2D3P8_9BACT</name>
<keyword evidence="1" id="KW-1133">Transmembrane helix</keyword>
<sequence>MSNHLKRTIIVFLTFVVIAFAILGVLYVFDFITAPDLRDYMEKIGTAAVIVALASIGISFLLSVNKQP</sequence>
<evidence type="ECO:0000313" key="2">
    <source>
        <dbReference type="EMBL" id="OGZ08255.1"/>
    </source>
</evidence>
<dbReference type="STRING" id="1798661.A3D65_02800"/>
<keyword evidence="1" id="KW-0812">Transmembrane</keyword>
<keyword evidence="1" id="KW-0472">Membrane</keyword>
<feature type="transmembrane region" description="Helical" evidence="1">
    <location>
        <begin position="9"/>
        <end position="32"/>
    </location>
</feature>
<proteinExistence type="predicted"/>
<evidence type="ECO:0000313" key="3">
    <source>
        <dbReference type="Proteomes" id="UP000177996"/>
    </source>
</evidence>